<evidence type="ECO:0000313" key="2">
    <source>
        <dbReference type="Proteomes" id="UP001159042"/>
    </source>
</evidence>
<gene>
    <name evidence="1" type="ORF">NQ315_006420</name>
</gene>
<sequence>MYILASSFWITISLVPKYIIFPNRFRTSKANRKSFQSLLQIRTGLHGSYTIREAAPKVPKRARAVRGRLQQHIEKQKEKEKPKIQVAPCKQPAPFWWKADNKTKEPVTADVEDGYKHRQPLGPVDQTCTGRWIEEPNLAGFVQDDPCRRKYDINLVGQPFKTEACNWYYKNYPSPDIQFRPKRFA</sequence>
<accession>A0AAV8VZY2</accession>
<comment type="caution">
    <text evidence="1">The sequence shown here is derived from an EMBL/GenBank/DDBJ whole genome shotgun (WGS) entry which is preliminary data.</text>
</comment>
<protein>
    <submittedName>
        <fullName evidence="1">Uncharacterized protein</fullName>
    </submittedName>
</protein>
<organism evidence="1 2">
    <name type="scientific">Exocentrus adspersus</name>
    <dbReference type="NCBI Taxonomy" id="1586481"/>
    <lineage>
        <taxon>Eukaryota</taxon>
        <taxon>Metazoa</taxon>
        <taxon>Ecdysozoa</taxon>
        <taxon>Arthropoda</taxon>
        <taxon>Hexapoda</taxon>
        <taxon>Insecta</taxon>
        <taxon>Pterygota</taxon>
        <taxon>Neoptera</taxon>
        <taxon>Endopterygota</taxon>
        <taxon>Coleoptera</taxon>
        <taxon>Polyphaga</taxon>
        <taxon>Cucujiformia</taxon>
        <taxon>Chrysomeloidea</taxon>
        <taxon>Cerambycidae</taxon>
        <taxon>Lamiinae</taxon>
        <taxon>Acanthocinini</taxon>
        <taxon>Exocentrus</taxon>
    </lineage>
</organism>
<proteinExistence type="predicted"/>
<dbReference type="Proteomes" id="UP001159042">
    <property type="component" value="Unassembled WGS sequence"/>
</dbReference>
<dbReference type="AlphaFoldDB" id="A0AAV8VZY2"/>
<dbReference type="EMBL" id="JANEYG010000016">
    <property type="protein sequence ID" value="KAJ8919891.1"/>
    <property type="molecule type" value="Genomic_DNA"/>
</dbReference>
<name>A0AAV8VZY2_9CUCU</name>
<evidence type="ECO:0000313" key="1">
    <source>
        <dbReference type="EMBL" id="KAJ8919891.1"/>
    </source>
</evidence>
<reference evidence="1 2" key="1">
    <citation type="journal article" date="2023" name="Insect Mol. Biol.">
        <title>Genome sequencing provides insights into the evolution of gene families encoding plant cell wall-degrading enzymes in longhorned beetles.</title>
        <authorList>
            <person name="Shin N.R."/>
            <person name="Okamura Y."/>
            <person name="Kirsch R."/>
            <person name="Pauchet Y."/>
        </authorList>
    </citation>
    <scope>NUCLEOTIDE SEQUENCE [LARGE SCALE GENOMIC DNA]</scope>
    <source>
        <strain evidence="1">EAD_L_NR</strain>
    </source>
</reference>
<keyword evidence="2" id="KW-1185">Reference proteome</keyword>